<reference evidence="2 3" key="1">
    <citation type="submission" date="2016-03" db="EMBL/GenBank/DDBJ databases">
        <title>Whole genome sequencing of Grifola frondosa 9006-11.</title>
        <authorList>
            <person name="Min B."/>
            <person name="Park H."/>
            <person name="Kim J.-G."/>
            <person name="Cho H."/>
            <person name="Oh Y.-L."/>
            <person name="Kong W.-S."/>
            <person name="Choi I.-G."/>
        </authorList>
    </citation>
    <scope>NUCLEOTIDE SEQUENCE [LARGE SCALE GENOMIC DNA]</scope>
    <source>
        <strain evidence="2 3">9006-11</strain>
    </source>
</reference>
<organism evidence="2 3">
    <name type="scientific">Grifola frondosa</name>
    <name type="common">Maitake</name>
    <name type="synonym">Polyporus frondosus</name>
    <dbReference type="NCBI Taxonomy" id="5627"/>
    <lineage>
        <taxon>Eukaryota</taxon>
        <taxon>Fungi</taxon>
        <taxon>Dikarya</taxon>
        <taxon>Basidiomycota</taxon>
        <taxon>Agaricomycotina</taxon>
        <taxon>Agaricomycetes</taxon>
        <taxon>Polyporales</taxon>
        <taxon>Grifolaceae</taxon>
        <taxon>Grifola</taxon>
    </lineage>
</organism>
<feature type="compositionally biased region" description="Low complexity" evidence="1">
    <location>
        <begin position="214"/>
        <end position="237"/>
    </location>
</feature>
<name>A0A1C7LNP5_GRIFR</name>
<feature type="region of interest" description="Disordered" evidence="1">
    <location>
        <begin position="277"/>
        <end position="342"/>
    </location>
</feature>
<evidence type="ECO:0000313" key="3">
    <source>
        <dbReference type="Proteomes" id="UP000092993"/>
    </source>
</evidence>
<feature type="region of interest" description="Disordered" evidence="1">
    <location>
        <begin position="1"/>
        <end position="21"/>
    </location>
</feature>
<proteinExistence type="predicted"/>
<sequence length="375" mass="40897">MFASTEAWSCGGSSGAYRQPETRKKQARQFLPINGCLVSIVIGQTPSQPVARFGRTRLIPHYLSSAVRLHRPSLHSTPLSTSSPSLHHTPNHTTLLSLSLSTMPPSYSPCPRPILKRHSASQPAPAPRDEPTQLLAIDPSVLTPSSASPPPPAPSALHPPTTAPPSSSSPTAAISPNAAAPAAHTPPTKPARHAPPAYRASTTRVPATRTKTRTTSSPLAPHPSSTTTPSPTHPRPLLRVFRRVRRLRPLPRVYRCAHFLLISPLVRMLTPHFPPVVPQRPPRQYHTQNSRLRAPPSPSSRTRHLPDPHSRTHSPARSHSPSRPPHTRRRSRQREHDDPDSEADRAFAFARYKALSDKSVLHALAVPDLGCFGGF</sequence>
<gene>
    <name evidence="2" type="ORF">A0H81_14494</name>
</gene>
<evidence type="ECO:0000313" key="2">
    <source>
        <dbReference type="EMBL" id="OBZ65587.1"/>
    </source>
</evidence>
<feature type="region of interest" description="Disordered" evidence="1">
    <location>
        <begin position="98"/>
        <end position="237"/>
    </location>
</feature>
<protein>
    <submittedName>
        <fullName evidence="2">Uncharacterized protein</fullName>
    </submittedName>
</protein>
<comment type="caution">
    <text evidence="2">The sequence shown here is derived from an EMBL/GenBank/DDBJ whole genome shotgun (WGS) entry which is preliminary data.</text>
</comment>
<accession>A0A1C7LNP5</accession>
<keyword evidence="3" id="KW-1185">Reference proteome</keyword>
<dbReference type="AlphaFoldDB" id="A0A1C7LNP5"/>
<dbReference type="EMBL" id="LUGG01000043">
    <property type="protein sequence ID" value="OBZ65587.1"/>
    <property type="molecule type" value="Genomic_DNA"/>
</dbReference>
<evidence type="ECO:0000256" key="1">
    <source>
        <dbReference type="SAM" id="MobiDB-lite"/>
    </source>
</evidence>
<dbReference type="Proteomes" id="UP000092993">
    <property type="component" value="Unassembled WGS sequence"/>
</dbReference>
<feature type="compositionally biased region" description="Low complexity" evidence="1">
    <location>
        <begin position="155"/>
        <end position="186"/>
    </location>
</feature>